<evidence type="ECO:0000313" key="7">
    <source>
        <dbReference type="EMBL" id="EDK40244.2"/>
    </source>
</evidence>
<keyword evidence="8" id="KW-1185">Reference proteome</keyword>
<keyword evidence="2 5" id="KW-0812">Transmembrane</keyword>
<dbReference type="STRING" id="294746.A5DM41"/>
<comment type="subcellular location">
    <subcellularLocation>
        <location evidence="1">Membrane</location>
        <topology evidence="1">Multi-pass membrane protein</topology>
    </subcellularLocation>
</comment>
<dbReference type="InterPro" id="IPR003689">
    <property type="entry name" value="ZIP"/>
</dbReference>
<accession>A5DM41</accession>
<keyword evidence="6" id="KW-0732">Signal</keyword>
<evidence type="ECO:0000313" key="8">
    <source>
        <dbReference type="Proteomes" id="UP000001997"/>
    </source>
</evidence>
<feature type="transmembrane region" description="Helical" evidence="5">
    <location>
        <begin position="215"/>
        <end position="235"/>
    </location>
</feature>
<name>A5DM41_PICGU</name>
<feature type="transmembrane region" description="Helical" evidence="5">
    <location>
        <begin position="247"/>
        <end position="269"/>
    </location>
</feature>
<dbReference type="KEGG" id="pgu:PGUG_04342"/>
<dbReference type="EMBL" id="CH408159">
    <property type="protein sequence ID" value="EDK40244.2"/>
    <property type="molecule type" value="Genomic_DNA"/>
</dbReference>
<dbReference type="InParanoid" id="A5DM41"/>
<feature type="non-terminal residue" evidence="7">
    <location>
        <position position="323"/>
    </location>
</feature>
<dbReference type="eggNOG" id="KOG1558">
    <property type="taxonomic scope" value="Eukaryota"/>
</dbReference>
<evidence type="ECO:0000256" key="2">
    <source>
        <dbReference type="ARBA" id="ARBA00022692"/>
    </source>
</evidence>
<dbReference type="GO" id="GO:0005886">
    <property type="term" value="C:plasma membrane"/>
    <property type="evidence" value="ECO:0007669"/>
    <property type="project" value="TreeGrafter"/>
</dbReference>
<dbReference type="Proteomes" id="UP000001997">
    <property type="component" value="Unassembled WGS sequence"/>
</dbReference>
<feature type="transmembrane region" description="Helical" evidence="5">
    <location>
        <begin position="289"/>
        <end position="311"/>
    </location>
</feature>
<evidence type="ECO:0000256" key="1">
    <source>
        <dbReference type="ARBA" id="ARBA00004141"/>
    </source>
</evidence>
<dbReference type="AlphaFoldDB" id="A5DM41"/>
<dbReference type="HOGENOM" id="CLU_891764_0_0_1"/>
<proteinExistence type="predicted"/>
<dbReference type="Pfam" id="PF02535">
    <property type="entry name" value="Zip"/>
    <property type="match status" value="1"/>
</dbReference>
<dbReference type="GeneID" id="5125579"/>
<organism evidence="7 8">
    <name type="scientific">Meyerozyma guilliermondii (strain ATCC 6260 / CBS 566 / DSM 6381 / JCM 1539 / NBRC 10279 / NRRL Y-324)</name>
    <name type="common">Yeast</name>
    <name type="synonym">Candida guilliermondii</name>
    <dbReference type="NCBI Taxonomy" id="294746"/>
    <lineage>
        <taxon>Eukaryota</taxon>
        <taxon>Fungi</taxon>
        <taxon>Dikarya</taxon>
        <taxon>Ascomycota</taxon>
        <taxon>Saccharomycotina</taxon>
        <taxon>Pichiomycetes</taxon>
        <taxon>Debaryomycetaceae</taxon>
        <taxon>Meyerozyma</taxon>
    </lineage>
</organism>
<dbReference type="OMA" id="CHAHATE"/>
<evidence type="ECO:0000256" key="3">
    <source>
        <dbReference type="ARBA" id="ARBA00022989"/>
    </source>
</evidence>
<keyword evidence="4 5" id="KW-0472">Membrane</keyword>
<dbReference type="VEuPathDB" id="FungiDB:PGUG_04342"/>
<dbReference type="GO" id="GO:0005385">
    <property type="term" value="F:zinc ion transmembrane transporter activity"/>
    <property type="evidence" value="ECO:0007669"/>
    <property type="project" value="TreeGrafter"/>
</dbReference>
<sequence>MMWKKTFLLAAFASVTLCDSITDCHAHGSVYYCVNTDGVEASISPAPTGNSKPSSYTSCHNHGSETYCMNGDDEVRFMVETTAEKSSASITSMSAQTTAVTGCHLHGATQFCLDGKGNEGYMSPVPTNTKSAPVSYTGCHAHATETYCLNADGEEVKFVVEETVEAASGSDDDGEMDCHFHAGVEHCIKKGQPESGGEAKSCARVDRDYNVPVRIGTLFAVLATSAIGVFLPLILKKVMNTTLDGTIVMFFKQFGTGVILSTALVHLTTHAQLMFANDCLTLHYESTSTAITMAGLFLGFLSEFVTTRILVARKKKARCRHRL</sequence>
<evidence type="ECO:0000256" key="4">
    <source>
        <dbReference type="ARBA" id="ARBA00023136"/>
    </source>
</evidence>
<keyword evidence="3 5" id="KW-1133">Transmembrane helix</keyword>
<dbReference type="RefSeq" id="XP_001483613.2">
    <property type="nucleotide sequence ID" value="XM_001483563.1"/>
</dbReference>
<feature type="chain" id="PRO_5002680100" evidence="6">
    <location>
        <begin position="19"/>
        <end position="323"/>
    </location>
</feature>
<protein>
    <submittedName>
        <fullName evidence="7">Uncharacterized protein</fullName>
    </submittedName>
</protein>
<feature type="signal peptide" evidence="6">
    <location>
        <begin position="1"/>
        <end position="18"/>
    </location>
</feature>
<reference evidence="7 8" key="1">
    <citation type="journal article" date="2009" name="Nature">
        <title>Evolution of pathogenicity and sexual reproduction in eight Candida genomes.</title>
        <authorList>
            <person name="Butler G."/>
            <person name="Rasmussen M.D."/>
            <person name="Lin M.F."/>
            <person name="Santos M.A."/>
            <person name="Sakthikumar S."/>
            <person name="Munro C.A."/>
            <person name="Rheinbay E."/>
            <person name="Grabherr M."/>
            <person name="Forche A."/>
            <person name="Reedy J.L."/>
            <person name="Agrafioti I."/>
            <person name="Arnaud M.B."/>
            <person name="Bates S."/>
            <person name="Brown A.J."/>
            <person name="Brunke S."/>
            <person name="Costanzo M.C."/>
            <person name="Fitzpatrick D.A."/>
            <person name="de Groot P.W."/>
            <person name="Harris D."/>
            <person name="Hoyer L.L."/>
            <person name="Hube B."/>
            <person name="Klis F.M."/>
            <person name="Kodira C."/>
            <person name="Lennard N."/>
            <person name="Logue M.E."/>
            <person name="Martin R."/>
            <person name="Neiman A.M."/>
            <person name="Nikolaou E."/>
            <person name="Quail M.A."/>
            <person name="Quinn J."/>
            <person name="Santos M.C."/>
            <person name="Schmitzberger F.F."/>
            <person name="Sherlock G."/>
            <person name="Shah P."/>
            <person name="Silverstein K.A."/>
            <person name="Skrzypek M.S."/>
            <person name="Soll D."/>
            <person name="Staggs R."/>
            <person name="Stansfield I."/>
            <person name="Stumpf M.P."/>
            <person name="Sudbery P.E."/>
            <person name="Srikantha T."/>
            <person name="Zeng Q."/>
            <person name="Berman J."/>
            <person name="Berriman M."/>
            <person name="Heitman J."/>
            <person name="Gow N.A."/>
            <person name="Lorenz M.C."/>
            <person name="Birren B.W."/>
            <person name="Kellis M."/>
            <person name="Cuomo C.A."/>
        </authorList>
    </citation>
    <scope>NUCLEOTIDE SEQUENCE [LARGE SCALE GENOMIC DNA]</scope>
    <source>
        <strain evidence="8">ATCC 6260 / CBS 566 / DSM 6381 / JCM 1539 / NBRC 10279 / NRRL Y-324</strain>
    </source>
</reference>
<gene>
    <name evidence="7" type="ORF">PGUG_04342</name>
</gene>
<dbReference type="PANTHER" id="PTHR11040:SF44">
    <property type="entry name" value="PROTEIN ZNTC-RELATED"/>
    <property type="match status" value="1"/>
</dbReference>
<evidence type="ECO:0000256" key="6">
    <source>
        <dbReference type="SAM" id="SignalP"/>
    </source>
</evidence>
<evidence type="ECO:0000256" key="5">
    <source>
        <dbReference type="SAM" id="Phobius"/>
    </source>
</evidence>
<dbReference type="PANTHER" id="PTHR11040">
    <property type="entry name" value="ZINC/IRON TRANSPORTER"/>
    <property type="match status" value="1"/>
</dbReference>
<dbReference type="OrthoDB" id="448280at2759"/>